<gene>
    <name evidence="2" type="ORF">J2S49_001677</name>
</gene>
<dbReference type="CDD" id="cd00093">
    <property type="entry name" value="HTH_XRE"/>
    <property type="match status" value="1"/>
</dbReference>
<comment type="caution">
    <text evidence="2">The sequence shown here is derived from an EMBL/GenBank/DDBJ whole genome shotgun (WGS) entry which is preliminary data.</text>
</comment>
<name>A0ABT9NDZ8_9ACTO</name>
<dbReference type="PROSITE" id="PS50943">
    <property type="entry name" value="HTH_CROC1"/>
    <property type="match status" value="1"/>
</dbReference>
<protein>
    <submittedName>
        <fullName evidence="2">Transcriptional regulator with XRE-family HTH domain</fullName>
    </submittedName>
</protein>
<evidence type="ECO:0000259" key="1">
    <source>
        <dbReference type="PROSITE" id="PS50943"/>
    </source>
</evidence>
<evidence type="ECO:0000313" key="2">
    <source>
        <dbReference type="EMBL" id="MDP9801601.1"/>
    </source>
</evidence>
<dbReference type="InterPro" id="IPR010982">
    <property type="entry name" value="Lambda_DNA-bd_dom_sf"/>
</dbReference>
<dbReference type="SUPFAM" id="SSF47413">
    <property type="entry name" value="lambda repressor-like DNA-binding domains"/>
    <property type="match status" value="1"/>
</dbReference>
<evidence type="ECO:0000313" key="3">
    <source>
        <dbReference type="Proteomes" id="UP001235966"/>
    </source>
</evidence>
<accession>A0ABT9NDZ8</accession>
<dbReference type="Pfam" id="PF13560">
    <property type="entry name" value="HTH_31"/>
    <property type="match status" value="1"/>
</dbReference>
<keyword evidence="3" id="KW-1185">Reference proteome</keyword>
<dbReference type="SMART" id="SM00530">
    <property type="entry name" value="HTH_XRE"/>
    <property type="match status" value="1"/>
</dbReference>
<dbReference type="Proteomes" id="UP001235966">
    <property type="component" value="Unassembled WGS sequence"/>
</dbReference>
<feature type="domain" description="HTH cro/C1-type" evidence="1">
    <location>
        <begin position="19"/>
        <end position="73"/>
    </location>
</feature>
<reference evidence="2 3" key="1">
    <citation type="submission" date="2023-07" db="EMBL/GenBank/DDBJ databases">
        <title>Sequencing the genomes of 1000 actinobacteria strains.</title>
        <authorList>
            <person name="Klenk H.-P."/>
        </authorList>
    </citation>
    <scope>NUCLEOTIDE SEQUENCE [LARGE SCALE GENOMIC DNA]</scope>
    <source>
        <strain evidence="2 3">DSM 102162</strain>
    </source>
</reference>
<proteinExistence type="predicted"/>
<dbReference type="InterPro" id="IPR001387">
    <property type="entry name" value="Cro/C1-type_HTH"/>
</dbReference>
<dbReference type="RefSeq" id="WP_278059773.1">
    <property type="nucleotide sequence ID" value="NZ_CP121247.1"/>
</dbReference>
<dbReference type="EMBL" id="JAUSQW010000001">
    <property type="protein sequence ID" value="MDP9801601.1"/>
    <property type="molecule type" value="Genomic_DNA"/>
</dbReference>
<organism evidence="2 3">
    <name type="scientific">Arcanobacterium wilhelmae</name>
    <dbReference type="NCBI Taxonomy" id="1803177"/>
    <lineage>
        <taxon>Bacteria</taxon>
        <taxon>Bacillati</taxon>
        <taxon>Actinomycetota</taxon>
        <taxon>Actinomycetes</taxon>
        <taxon>Actinomycetales</taxon>
        <taxon>Actinomycetaceae</taxon>
        <taxon>Arcanobacterium</taxon>
    </lineage>
</organism>
<dbReference type="Gene3D" id="1.10.260.40">
    <property type="entry name" value="lambda repressor-like DNA-binding domains"/>
    <property type="match status" value="1"/>
</dbReference>
<sequence length="97" mass="11398">MKQPDFIVNKNLEEFGNHMRNWRKIRRMSQQDVADRAHITRQTVAKIEQGIGSVRFEDAIAILKILQQDRVVLDAVNPWNNEAARARWMLTEKERVG</sequence>